<feature type="domain" description="Transposase IS4-like" evidence="2">
    <location>
        <begin position="67"/>
        <end position="152"/>
    </location>
</feature>
<dbReference type="GO" id="GO:0006313">
    <property type="term" value="P:DNA transposition"/>
    <property type="evidence" value="ECO:0007669"/>
    <property type="project" value="InterPro"/>
</dbReference>
<name>A0A2Z3HF61_9BACT</name>
<protein>
    <recommendedName>
        <fullName evidence="2">Transposase IS4-like domain-containing protein</fullName>
    </recommendedName>
</protein>
<dbReference type="GO" id="GO:0003677">
    <property type="term" value="F:DNA binding"/>
    <property type="evidence" value="ECO:0007669"/>
    <property type="project" value="InterPro"/>
</dbReference>
<dbReference type="EMBL" id="CP025958">
    <property type="protein sequence ID" value="AWM42177.1"/>
    <property type="molecule type" value="Genomic_DNA"/>
</dbReference>
<keyword evidence="4" id="KW-1185">Reference proteome</keyword>
<proteinExistence type="predicted"/>
<gene>
    <name evidence="3" type="ORF">C1280_07835</name>
</gene>
<organism evidence="3 4">
    <name type="scientific">Gemmata obscuriglobus</name>
    <dbReference type="NCBI Taxonomy" id="114"/>
    <lineage>
        <taxon>Bacteria</taxon>
        <taxon>Pseudomonadati</taxon>
        <taxon>Planctomycetota</taxon>
        <taxon>Planctomycetia</taxon>
        <taxon>Gemmatales</taxon>
        <taxon>Gemmataceae</taxon>
        <taxon>Gemmata</taxon>
    </lineage>
</organism>
<feature type="region of interest" description="Disordered" evidence="1">
    <location>
        <begin position="49"/>
        <end position="68"/>
    </location>
</feature>
<dbReference type="AlphaFoldDB" id="A0A2Z3HF61"/>
<dbReference type="Proteomes" id="UP000245802">
    <property type="component" value="Chromosome"/>
</dbReference>
<dbReference type="InterPro" id="IPR002559">
    <property type="entry name" value="Transposase_11"/>
</dbReference>
<dbReference type="KEGG" id="gog:C1280_07835"/>
<evidence type="ECO:0000256" key="1">
    <source>
        <dbReference type="SAM" id="MobiDB-lite"/>
    </source>
</evidence>
<accession>A0A2Z3HF61</accession>
<dbReference type="GO" id="GO:0004803">
    <property type="term" value="F:transposase activity"/>
    <property type="evidence" value="ECO:0007669"/>
    <property type="project" value="InterPro"/>
</dbReference>
<evidence type="ECO:0000259" key="2">
    <source>
        <dbReference type="Pfam" id="PF01609"/>
    </source>
</evidence>
<dbReference type="PANTHER" id="PTHR30007:SF1">
    <property type="entry name" value="BLR1914 PROTEIN"/>
    <property type="match status" value="1"/>
</dbReference>
<evidence type="ECO:0000313" key="4">
    <source>
        <dbReference type="Proteomes" id="UP000245802"/>
    </source>
</evidence>
<dbReference type="Pfam" id="PF01609">
    <property type="entry name" value="DDE_Tnp_1"/>
    <property type="match status" value="1"/>
</dbReference>
<sequence>MERGVEAVRPLVPSGALAEAVRCAPGSGPGVVDPRFDGDPGAPVRRWCEKQSDGTGGQEEQALGRSRGGFGTKIHVRVNGLGLPTRLLLSPGQDADITHAEELLAGAPPAVTIGDKGYDKQELVDGIEARGGEAVIPSRKNRAEQRHIDTDRYKDRNLVERFWAKANTVRRSLAPGGAMAIV</sequence>
<dbReference type="PANTHER" id="PTHR30007">
    <property type="entry name" value="PHP DOMAIN PROTEIN"/>
    <property type="match status" value="1"/>
</dbReference>
<reference evidence="3 4" key="1">
    <citation type="submission" date="2018-01" db="EMBL/GenBank/DDBJ databases">
        <title>G. obscuriglobus.</title>
        <authorList>
            <person name="Franke J."/>
            <person name="Blomberg W."/>
            <person name="Selmecki A."/>
        </authorList>
    </citation>
    <scope>NUCLEOTIDE SEQUENCE [LARGE SCALE GENOMIC DNA]</scope>
    <source>
        <strain evidence="3 4">DSM 5831</strain>
    </source>
</reference>
<evidence type="ECO:0000313" key="3">
    <source>
        <dbReference type="EMBL" id="AWM42177.1"/>
    </source>
</evidence>